<accession>A0A853A2Q2</accession>
<feature type="domain" description="HTH lacI-type" evidence="4">
    <location>
        <begin position="2"/>
        <end position="56"/>
    </location>
</feature>
<dbReference type="SUPFAM" id="SSF53822">
    <property type="entry name" value="Periplasmic binding protein-like I"/>
    <property type="match status" value="1"/>
</dbReference>
<gene>
    <name evidence="5" type="ORF">FHU37_001681</name>
</gene>
<dbReference type="EMBL" id="JACBZD010000001">
    <property type="protein sequence ID" value="NYI04738.1"/>
    <property type="molecule type" value="Genomic_DNA"/>
</dbReference>
<name>A0A853A2Q2_9ACTN</name>
<dbReference type="Gene3D" id="3.40.50.2300">
    <property type="match status" value="2"/>
</dbReference>
<protein>
    <submittedName>
        <fullName evidence="5">LacI family transcriptional regulator</fullName>
    </submittedName>
</protein>
<organism evidence="5 6">
    <name type="scientific">Allostreptomyces psammosilenae</name>
    <dbReference type="NCBI Taxonomy" id="1892865"/>
    <lineage>
        <taxon>Bacteria</taxon>
        <taxon>Bacillati</taxon>
        <taxon>Actinomycetota</taxon>
        <taxon>Actinomycetes</taxon>
        <taxon>Kitasatosporales</taxon>
        <taxon>Streptomycetaceae</taxon>
        <taxon>Allostreptomyces</taxon>
    </lineage>
</organism>
<dbReference type="Pfam" id="PF13377">
    <property type="entry name" value="Peripla_BP_3"/>
    <property type="match status" value="1"/>
</dbReference>
<dbReference type="PROSITE" id="PS00356">
    <property type="entry name" value="HTH_LACI_1"/>
    <property type="match status" value="1"/>
</dbReference>
<evidence type="ECO:0000256" key="3">
    <source>
        <dbReference type="ARBA" id="ARBA00023163"/>
    </source>
</evidence>
<evidence type="ECO:0000256" key="2">
    <source>
        <dbReference type="ARBA" id="ARBA00023125"/>
    </source>
</evidence>
<dbReference type="GO" id="GO:0000976">
    <property type="term" value="F:transcription cis-regulatory region binding"/>
    <property type="evidence" value="ECO:0007669"/>
    <property type="project" value="TreeGrafter"/>
</dbReference>
<keyword evidence="1" id="KW-0805">Transcription regulation</keyword>
<evidence type="ECO:0000259" key="4">
    <source>
        <dbReference type="PROSITE" id="PS50932"/>
    </source>
</evidence>
<dbReference type="Proteomes" id="UP000567795">
    <property type="component" value="Unassembled WGS sequence"/>
</dbReference>
<dbReference type="PANTHER" id="PTHR30146:SF109">
    <property type="entry name" value="HTH-TYPE TRANSCRIPTIONAL REGULATOR GALS"/>
    <property type="match status" value="1"/>
</dbReference>
<keyword evidence="6" id="KW-1185">Reference proteome</keyword>
<dbReference type="SUPFAM" id="SSF47413">
    <property type="entry name" value="lambda repressor-like DNA-binding domains"/>
    <property type="match status" value="1"/>
</dbReference>
<dbReference type="AlphaFoldDB" id="A0A853A2Q2"/>
<dbReference type="RefSeq" id="WP_179813592.1">
    <property type="nucleotide sequence ID" value="NZ_JACBZD010000001.1"/>
</dbReference>
<proteinExistence type="predicted"/>
<dbReference type="InterPro" id="IPR010982">
    <property type="entry name" value="Lambda_DNA-bd_dom_sf"/>
</dbReference>
<dbReference type="CDD" id="cd01392">
    <property type="entry name" value="HTH_LacI"/>
    <property type="match status" value="1"/>
</dbReference>
<dbReference type="PANTHER" id="PTHR30146">
    <property type="entry name" value="LACI-RELATED TRANSCRIPTIONAL REPRESSOR"/>
    <property type="match status" value="1"/>
</dbReference>
<dbReference type="Pfam" id="PF00356">
    <property type="entry name" value="LacI"/>
    <property type="match status" value="1"/>
</dbReference>
<dbReference type="InterPro" id="IPR046335">
    <property type="entry name" value="LacI/GalR-like_sensor"/>
</dbReference>
<keyword evidence="2" id="KW-0238">DNA-binding</keyword>
<dbReference type="PROSITE" id="PS50932">
    <property type="entry name" value="HTH_LACI_2"/>
    <property type="match status" value="1"/>
</dbReference>
<dbReference type="CDD" id="cd06267">
    <property type="entry name" value="PBP1_LacI_sugar_binding-like"/>
    <property type="match status" value="1"/>
</dbReference>
<dbReference type="InterPro" id="IPR028082">
    <property type="entry name" value="Peripla_BP_I"/>
</dbReference>
<evidence type="ECO:0000313" key="5">
    <source>
        <dbReference type="EMBL" id="NYI04738.1"/>
    </source>
</evidence>
<dbReference type="InterPro" id="IPR000843">
    <property type="entry name" value="HTH_LacI"/>
</dbReference>
<dbReference type="SMART" id="SM00354">
    <property type="entry name" value="HTH_LACI"/>
    <property type="match status" value="1"/>
</dbReference>
<reference evidence="5 6" key="1">
    <citation type="submission" date="2020-07" db="EMBL/GenBank/DDBJ databases">
        <title>Sequencing the genomes of 1000 actinobacteria strains.</title>
        <authorList>
            <person name="Klenk H.-P."/>
        </authorList>
    </citation>
    <scope>NUCLEOTIDE SEQUENCE [LARGE SCALE GENOMIC DNA]</scope>
    <source>
        <strain evidence="5 6">DSM 42178</strain>
    </source>
</reference>
<dbReference type="PRINTS" id="PR00036">
    <property type="entry name" value="HTHLACI"/>
</dbReference>
<evidence type="ECO:0000313" key="6">
    <source>
        <dbReference type="Proteomes" id="UP000567795"/>
    </source>
</evidence>
<sequence>MATIVDVAERAGVSISTVSHVVNGTRRVAEKTRQRVLAAIEEVGYRQDTLARSLRRSRTDSVGLVVSDPGQPTFADMVRGVEHEATQAGYTLLLATSGEDPAHEARSLHVLTARRVDGLIVAPVAHSDGRETDAIREAGTPVVFMDRIGSGRSGDQVGVENTRPMRELVGHLIEHGHRRIALAAGDLAVSTIAERHLGYTTALRDAGVEPDPALLITGSGLAAETRAAAAVLLGGERRPEAFVCASTETAAGVLAAAADLGLRVPDDLRLAVFDGFPHADLFEPRITTVRQPAFDIGATAMRLLLRRMNEDAPDGDEVVRLEPTITYRTSCGCAD</sequence>
<keyword evidence="3" id="KW-0804">Transcription</keyword>
<dbReference type="Gene3D" id="1.10.260.40">
    <property type="entry name" value="lambda repressor-like DNA-binding domains"/>
    <property type="match status" value="1"/>
</dbReference>
<dbReference type="GO" id="GO:0003700">
    <property type="term" value="F:DNA-binding transcription factor activity"/>
    <property type="evidence" value="ECO:0007669"/>
    <property type="project" value="TreeGrafter"/>
</dbReference>
<evidence type="ECO:0000256" key="1">
    <source>
        <dbReference type="ARBA" id="ARBA00023015"/>
    </source>
</evidence>
<comment type="caution">
    <text evidence="5">The sequence shown here is derived from an EMBL/GenBank/DDBJ whole genome shotgun (WGS) entry which is preliminary data.</text>
</comment>